<dbReference type="OMA" id="RPEECQW"/>
<dbReference type="PANTHER" id="PTHR33074:SF127">
    <property type="entry name" value="OS04G0388000 PROTEIN"/>
    <property type="match status" value="1"/>
</dbReference>
<dbReference type="Proteomes" id="UP000004995">
    <property type="component" value="Unassembled WGS sequence"/>
</dbReference>
<dbReference type="InterPro" id="IPR011676">
    <property type="entry name" value="DUF1618"/>
</dbReference>
<dbReference type="AlphaFoldDB" id="K4AL28"/>
<protein>
    <recommendedName>
        <fullName evidence="1">DUF1618 domain-containing protein</fullName>
    </recommendedName>
</protein>
<dbReference type="Pfam" id="PF07762">
    <property type="entry name" value="DUF1618"/>
    <property type="match status" value="1"/>
</dbReference>
<reference evidence="3" key="3">
    <citation type="submission" date="2018-08" db="UniProtKB">
        <authorList>
            <consortium name="EnsemblPlants"/>
        </authorList>
    </citation>
    <scope>IDENTIFICATION</scope>
    <source>
        <strain evidence="3">Yugu1</strain>
    </source>
</reference>
<dbReference type="EMBL" id="AGNK02005548">
    <property type="status" value="NOT_ANNOTATED_CDS"/>
    <property type="molecule type" value="Genomic_DNA"/>
</dbReference>
<dbReference type="HOGENOM" id="CLU_008956_5_1_1"/>
<evidence type="ECO:0000313" key="4">
    <source>
        <dbReference type="Proteomes" id="UP000004995"/>
    </source>
</evidence>
<organism evidence="3 4">
    <name type="scientific">Setaria italica</name>
    <name type="common">Foxtail millet</name>
    <name type="synonym">Panicum italicum</name>
    <dbReference type="NCBI Taxonomy" id="4555"/>
    <lineage>
        <taxon>Eukaryota</taxon>
        <taxon>Viridiplantae</taxon>
        <taxon>Streptophyta</taxon>
        <taxon>Embryophyta</taxon>
        <taxon>Tracheophyta</taxon>
        <taxon>Spermatophyta</taxon>
        <taxon>Magnoliopsida</taxon>
        <taxon>Liliopsida</taxon>
        <taxon>Poales</taxon>
        <taxon>Poaceae</taxon>
        <taxon>PACMAD clade</taxon>
        <taxon>Panicoideae</taxon>
        <taxon>Panicodae</taxon>
        <taxon>Paniceae</taxon>
        <taxon>Cenchrinae</taxon>
        <taxon>Setaria</taxon>
    </lineage>
</organism>
<dbReference type="STRING" id="4555.K4AL28"/>
<dbReference type="FunCoup" id="K4AL28">
    <property type="interactions" value="150"/>
</dbReference>
<evidence type="ECO:0000313" key="3">
    <source>
        <dbReference type="EnsemblPlants" id="KQK88560"/>
    </source>
</evidence>
<proteinExistence type="predicted"/>
<evidence type="ECO:0000313" key="2">
    <source>
        <dbReference type="EMBL" id="RCV42348.1"/>
    </source>
</evidence>
<dbReference type="EnsemblPlants" id="KQK88560">
    <property type="protein sequence ID" value="KQK88560"/>
    <property type="gene ID" value="SETIT_039607mg"/>
</dbReference>
<dbReference type="Gramene" id="KQK88560">
    <property type="protein sequence ID" value="KQK88560"/>
    <property type="gene ID" value="SETIT_039607mg"/>
</dbReference>
<accession>K4AL28</accession>
<reference evidence="2 4" key="1">
    <citation type="journal article" date="2012" name="Nat. Biotechnol.">
        <title>Reference genome sequence of the model plant Setaria.</title>
        <authorList>
            <person name="Bennetzen J.L."/>
            <person name="Schmutz J."/>
            <person name="Wang H."/>
            <person name="Percifield R."/>
            <person name="Hawkins J."/>
            <person name="Pontaroli A.C."/>
            <person name="Estep M."/>
            <person name="Feng L."/>
            <person name="Vaughn J.N."/>
            <person name="Grimwood J."/>
            <person name="Jenkins J."/>
            <person name="Barry K."/>
            <person name="Lindquist E."/>
            <person name="Hellsten U."/>
            <person name="Deshpande S."/>
            <person name="Wang X."/>
            <person name="Wu X."/>
            <person name="Mitros T."/>
            <person name="Triplett J."/>
            <person name="Yang X."/>
            <person name="Ye C.Y."/>
            <person name="Mauro-Herrera M."/>
            <person name="Wang L."/>
            <person name="Li P."/>
            <person name="Sharma M."/>
            <person name="Sharma R."/>
            <person name="Ronald P.C."/>
            <person name="Panaud O."/>
            <person name="Kellogg E.A."/>
            <person name="Brutnell T.P."/>
            <person name="Doust A.N."/>
            <person name="Tuskan G.A."/>
            <person name="Rokhsar D."/>
            <person name="Devos K.M."/>
        </authorList>
    </citation>
    <scope>NUCLEOTIDE SEQUENCE [LARGE SCALE GENOMIC DNA]</scope>
    <source>
        <strain evidence="4">cv. Yugu1</strain>
        <strain evidence="2">Yugu1</strain>
    </source>
</reference>
<feature type="domain" description="DUF1618" evidence="1">
    <location>
        <begin position="205"/>
        <end position="343"/>
    </location>
</feature>
<sequence length="345" mass="38272">MRESAASASGCSNFPAWVLLDTVAKIGRCKNETTAQGTTSAGLHIEVSFELVDPPGLSRCVIYCPESDLTARNSKTPPSPSPSACITGADGAFLLVRVFFPERDGRPMFTDVFVYRAGPGTPSLYLLPQPYPVHLLSNYVGVLSCGGGDASEHCLVVVPERWIGPDHRLMYDLQVFSTKTQSWSTKDARFDPTKVFSVAGGSLAWVDVRSRILLCKEVDDDPEMLLIQLPALMGANVQEFGVDSDDCSPPMDPIRDVTFRNGRFRFIEMESLVLLSDSTSQRPWTAAMFERKVCSEDWERCCSVDSNDLMPADSCFPYLFPEIYDYEEKKLTLNRVVSFLPTLDQ</sequence>
<reference evidence="2" key="2">
    <citation type="submission" date="2015-07" db="EMBL/GenBank/DDBJ databases">
        <authorList>
            <person name="Noorani M."/>
        </authorList>
    </citation>
    <scope>NUCLEOTIDE SEQUENCE</scope>
    <source>
        <strain evidence="2">Yugu1</strain>
    </source>
</reference>
<dbReference type="eggNOG" id="ENOG502R41K">
    <property type="taxonomic scope" value="Eukaryota"/>
</dbReference>
<gene>
    <name evidence="2" type="ORF">SETIT_9G209400v2</name>
</gene>
<dbReference type="PANTHER" id="PTHR33074">
    <property type="entry name" value="EXPRESSED PROTEIN-RELATED"/>
    <property type="match status" value="1"/>
</dbReference>
<dbReference type="EMBL" id="CM003536">
    <property type="protein sequence ID" value="RCV42348.1"/>
    <property type="molecule type" value="Genomic_DNA"/>
</dbReference>
<dbReference type="OrthoDB" id="609077at2759"/>
<evidence type="ECO:0000259" key="1">
    <source>
        <dbReference type="Pfam" id="PF07762"/>
    </source>
</evidence>
<keyword evidence="4" id="KW-1185">Reference proteome</keyword>
<name>K4AL28_SETIT</name>